<accession>A0A1D8GKQ0</accession>
<dbReference type="STRING" id="1424294.Gferi_19195"/>
<evidence type="ECO:0000313" key="2">
    <source>
        <dbReference type="EMBL" id="AOT71467.1"/>
    </source>
</evidence>
<organism evidence="2 3">
    <name type="scientific">Geosporobacter ferrireducens</name>
    <dbReference type="NCBI Taxonomy" id="1424294"/>
    <lineage>
        <taxon>Bacteria</taxon>
        <taxon>Bacillati</taxon>
        <taxon>Bacillota</taxon>
        <taxon>Clostridia</taxon>
        <taxon>Peptostreptococcales</taxon>
        <taxon>Thermotaleaceae</taxon>
        <taxon>Geosporobacter</taxon>
    </lineage>
</organism>
<dbReference type="NCBIfam" id="NF045666">
    <property type="entry name" value="DVU1553_fam_AMP"/>
    <property type="match status" value="1"/>
</dbReference>
<reference evidence="2 3" key="1">
    <citation type="submission" date="2016-09" db="EMBL/GenBank/DDBJ databases">
        <title>Genomic analysis reveals versatility of anaerobic energy metabolism of Geosporobacter ferrireducens IRF9 of phylum Firmicutes.</title>
        <authorList>
            <person name="Kim S.-J."/>
        </authorList>
    </citation>
    <scope>NUCLEOTIDE SEQUENCE [LARGE SCALE GENOMIC DNA]</scope>
    <source>
        <strain evidence="2 3">IRF9</strain>
    </source>
</reference>
<protein>
    <submittedName>
        <fullName evidence="2">AMP-binding protein</fullName>
    </submittedName>
</protein>
<name>A0A1D8GKQ0_9FIRM</name>
<dbReference type="AlphaFoldDB" id="A0A1D8GKQ0"/>
<evidence type="ECO:0000259" key="1">
    <source>
        <dbReference type="Pfam" id="PF00501"/>
    </source>
</evidence>
<feature type="domain" description="AMP-dependent synthetase/ligase" evidence="1">
    <location>
        <begin position="98"/>
        <end position="288"/>
    </location>
</feature>
<gene>
    <name evidence="2" type="ORF">Gferi_19195</name>
</gene>
<proteinExistence type="predicted"/>
<dbReference type="InterPro" id="IPR042099">
    <property type="entry name" value="ANL_N_sf"/>
</dbReference>
<sequence>MKLTPLESWIVDRTGIQERSRRALEAYQVKKVRETVEYAKKNSLFYRKQLKDIRTEDIRSLKDLQNLPFTFPQDIRQNPYGFLCVPQRAVKRIVTLNTSGTTGEGKRIFFTEKDLDDTIDFFRYGMSCLTDRGDRVLVLLPGNAYGSIGDLLKKTLALSNIGCTVHGVLADPEEAARCIEERNITCIVGIPMQVLYLSRAKSEVFKKRIKKVLLSTDYVPEVLIHELTQEYGCSVFTHYGMTEMGYGGGVECEALNGYHMREGDLYFEIINPDTGEAVENGQYGEVVFTTLTRQAMPLIRYRTGDIAAFSSTTCPCGTFLKTMKKAQGRMDNRVELRENQSLYLRELDEIILDFKAVMDYKAYMDIESILIVGITTKNVEDFQSLKSEIAHRLQDILYRKLGYGMDMELIFNGENKPNQIANSMIKRKIHDYRKVR</sequence>
<dbReference type="Pfam" id="PF00501">
    <property type="entry name" value="AMP-binding"/>
    <property type="match status" value="1"/>
</dbReference>
<dbReference type="PANTHER" id="PTHR36932">
    <property type="entry name" value="CAPSULAR POLYSACCHARIDE BIOSYNTHESIS PROTEIN"/>
    <property type="match status" value="1"/>
</dbReference>
<dbReference type="OrthoDB" id="580775at2"/>
<dbReference type="InterPro" id="IPR000873">
    <property type="entry name" value="AMP-dep_synth/lig_dom"/>
</dbReference>
<dbReference type="PANTHER" id="PTHR36932:SF1">
    <property type="entry name" value="CAPSULAR POLYSACCHARIDE BIOSYNTHESIS PROTEIN"/>
    <property type="match status" value="1"/>
</dbReference>
<dbReference type="RefSeq" id="WP_069979336.1">
    <property type="nucleotide sequence ID" value="NZ_CP017269.1"/>
</dbReference>
<dbReference type="KEGG" id="gfe:Gferi_19195"/>
<dbReference type="Proteomes" id="UP000095743">
    <property type="component" value="Chromosome"/>
</dbReference>
<dbReference type="SUPFAM" id="SSF56801">
    <property type="entry name" value="Acetyl-CoA synthetase-like"/>
    <property type="match status" value="1"/>
</dbReference>
<dbReference type="EMBL" id="CP017269">
    <property type="protein sequence ID" value="AOT71467.1"/>
    <property type="molecule type" value="Genomic_DNA"/>
</dbReference>
<keyword evidence="3" id="KW-1185">Reference proteome</keyword>
<evidence type="ECO:0000313" key="3">
    <source>
        <dbReference type="Proteomes" id="UP000095743"/>
    </source>
</evidence>
<dbReference type="InterPro" id="IPR053158">
    <property type="entry name" value="CapK_Type1_Caps_Biosynth"/>
</dbReference>
<dbReference type="Gene3D" id="3.40.50.12780">
    <property type="entry name" value="N-terminal domain of ligase-like"/>
    <property type="match status" value="1"/>
</dbReference>